<evidence type="ECO:0000313" key="2">
    <source>
        <dbReference type="Proteomes" id="UP000651977"/>
    </source>
</evidence>
<organism evidence="1 2">
    <name type="scientific">Agarivorans gilvus</name>
    <dbReference type="NCBI Taxonomy" id="680279"/>
    <lineage>
        <taxon>Bacteria</taxon>
        <taxon>Pseudomonadati</taxon>
        <taxon>Pseudomonadota</taxon>
        <taxon>Gammaproteobacteria</taxon>
        <taxon>Alteromonadales</taxon>
        <taxon>Alteromonadaceae</taxon>
        <taxon>Agarivorans</taxon>
    </lineage>
</organism>
<comment type="caution">
    <text evidence="1">The sequence shown here is derived from an EMBL/GenBank/DDBJ whole genome shotgun (WGS) entry which is preliminary data.</text>
</comment>
<evidence type="ECO:0000313" key="1">
    <source>
        <dbReference type="EMBL" id="GGB01017.1"/>
    </source>
</evidence>
<dbReference type="EMBL" id="BMDY01000006">
    <property type="protein sequence ID" value="GGB01017.1"/>
    <property type="molecule type" value="Genomic_DNA"/>
</dbReference>
<proteinExistence type="predicted"/>
<keyword evidence="2" id="KW-1185">Reference proteome</keyword>
<name>A0ABQ1HZ48_9ALTE</name>
<dbReference type="RefSeq" id="WP_055734829.1">
    <property type="nucleotide sequence ID" value="NZ_BMDY01000006.1"/>
</dbReference>
<protein>
    <submittedName>
        <fullName evidence="1">Uncharacterized protein</fullName>
    </submittedName>
</protein>
<reference evidence="2" key="1">
    <citation type="journal article" date="2019" name="Int. J. Syst. Evol. Microbiol.">
        <title>The Global Catalogue of Microorganisms (GCM) 10K type strain sequencing project: providing services to taxonomists for standard genome sequencing and annotation.</title>
        <authorList>
            <consortium name="The Broad Institute Genomics Platform"/>
            <consortium name="The Broad Institute Genome Sequencing Center for Infectious Disease"/>
            <person name="Wu L."/>
            <person name="Ma J."/>
        </authorList>
    </citation>
    <scope>NUCLEOTIDE SEQUENCE [LARGE SCALE GENOMIC DNA]</scope>
    <source>
        <strain evidence="2">CGMCC 1.10131</strain>
    </source>
</reference>
<gene>
    <name evidence="1" type="ORF">GCM10007414_12710</name>
</gene>
<accession>A0ABQ1HZ48</accession>
<sequence>MSDWDFLHDMHNEGYSPDQIADAAACGYNPYDTSINLEEFGFSSDEWETLDYSELTDENQNVNPELIKVFEDLVHNAEVFHSLTNRYLQIWGELGELFGEIHYGIKRHKPHTKGSDGKLGNDFIEIKTISPEKGVDEVRVKRSGNFNKLLIVKINEDFSFESQIIARKNLPKGNGTHVRASWKQNPAKNA</sequence>
<dbReference type="Proteomes" id="UP000651977">
    <property type="component" value="Unassembled WGS sequence"/>
</dbReference>